<keyword evidence="3" id="KW-0547">Nucleotide-binding</keyword>
<dbReference type="SMART" id="SM00382">
    <property type="entry name" value="AAA"/>
    <property type="match status" value="1"/>
</dbReference>
<dbReference type="SUPFAM" id="SSF52540">
    <property type="entry name" value="P-loop containing nucleoside triphosphate hydrolases"/>
    <property type="match status" value="1"/>
</dbReference>
<keyword evidence="8" id="KW-1185">Reference proteome</keyword>
<dbReference type="InterPro" id="IPR027417">
    <property type="entry name" value="P-loop_NTPase"/>
</dbReference>
<dbReference type="PANTHER" id="PTHR43776">
    <property type="entry name" value="TRANSPORT ATP-BINDING PROTEIN"/>
    <property type="match status" value="1"/>
</dbReference>
<dbReference type="Pfam" id="PF08352">
    <property type="entry name" value="oligo_HPY"/>
    <property type="match status" value="1"/>
</dbReference>
<reference evidence="8" key="1">
    <citation type="journal article" date="2019" name="Int. J. Syst. Evol. Microbiol.">
        <title>The Global Catalogue of Microorganisms (GCM) 10K type strain sequencing project: providing services to taxonomists for standard genome sequencing and annotation.</title>
        <authorList>
            <consortium name="The Broad Institute Genomics Platform"/>
            <consortium name="The Broad Institute Genome Sequencing Center for Infectious Disease"/>
            <person name="Wu L."/>
            <person name="Ma J."/>
        </authorList>
    </citation>
    <scope>NUCLEOTIDE SEQUENCE [LARGE SCALE GENOMIC DNA]</scope>
    <source>
        <strain evidence="8">JCM 13006</strain>
    </source>
</reference>
<dbReference type="Pfam" id="PF00005">
    <property type="entry name" value="ABC_tran"/>
    <property type="match status" value="1"/>
</dbReference>
<evidence type="ECO:0000313" key="8">
    <source>
        <dbReference type="Proteomes" id="UP001501752"/>
    </source>
</evidence>
<dbReference type="PANTHER" id="PTHR43776:SF7">
    <property type="entry name" value="D,D-DIPEPTIDE TRANSPORT ATP-BINDING PROTEIN DDPF-RELATED"/>
    <property type="match status" value="1"/>
</dbReference>
<evidence type="ECO:0000256" key="1">
    <source>
        <dbReference type="ARBA" id="ARBA00005417"/>
    </source>
</evidence>
<protein>
    <submittedName>
        <fullName evidence="7">Dipeptide ABC transporter ATP-binding protein</fullName>
    </submittedName>
</protein>
<evidence type="ECO:0000256" key="4">
    <source>
        <dbReference type="ARBA" id="ARBA00022840"/>
    </source>
</evidence>
<dbReference type="PROSITE" id="PS50893">
    <property type="entry name" value="ABC_TRANSPORTER_2"/>
    <property type="match status" value="1"/>
</dbReference>
<keyword evidence="4 7" id="KW-0067">ATP-binding</keyword>
<evidence type="ECO:0000256" key="5">
    <source>
        <dbReference type="SAM" id="MobiDB-lite"/>
    </source>
</evidence>
<dbReference type="GO" id="GO:0005524">
    <property type="term" value="F:ATP binding"/>
    <property type="evidence" value="ECO:0007669"/>
    <property type="project" value="UniProtKB-KW"/>
</dbReference>
<comment type="caution">
    <text evidence="7">The sequence shown here is derived from an EMBL/GenBank/DDBJ whole genome shotgun (WGS) entry which is preliminary data.</text>
</comment>
<dbReference type="Proteomes" id="UP001501752">
    <property type="component" value="Unassembled WGS sequence"/>
</dbReference>
<dbReference type="InterPro" id="IPR003593">
    <property type="entry name" value="AAA+_ATPase"/>
</dbReference>
<dbReference type="InterPro" id="IPR017871">
    <property type="entry name" value="ABC_transporter-like_CS"/>
</dbReference>
<evidence type="ECO:0000313" key="7">
    <source>
        <dbReference type="EMBL" id="GAA4830900.1"/>
    </source>
</evidence>
<evidence type="ECO:0000256" key="3">
    <source>
        <dbReference type="ARBA" id="ARBA00022741"/>
    </source>
</evidence>
<dbReference type="InterPro" id="IPR013563">
    <property type="entry name" value="Oligopep_ABC_C"/>
</dbReference>
<feature type="domain" description="ABC transporter" evidence="6">
    <location>
        <begin position="37"/>
        <end position="289"/>
    </location>
</feature>
<name>A0ABP9D9T2_9ACTN</name>
<gene>
    <name evidence="7" type="ORF">GCM10023235_01200</name>
</gene>
<dbReference type="InterPro" id="IPR003439">
    <property type="entry name" value="ABC_transporter-like_ATP-bd"/>
</dbReference>
<dbReference type="PROSITE" id="PS00211">
    <property type="entry name" value="ABC_TRANSPORTER_1"/>
    <property type="match status" value="1"/>
</dbReference>
<organism evidence="7 8">
    <name type="scientific">Kitasatospora terrestris</name>
    <dbReference type="NCBI Taxonomy" id="258051"/>
    <lineage>
        <taxon>Bacteria</taxon>
        <taxon>Bacillati</taxon>
        <taxon>Actinomycetota</taxon>
        <taxon>Actinomycetes</taxon>
        <taxon>Kitasatosporales</taxon>
        <taxon>Streptomycetaceae</taxon>
        <taxon>Kitasatospora</taxon>
    </lineage>
</organism>
<dbReference type="Gene3D" id="3.40.50.300">
    <property type="entry name" value="P-loop containing nucleotide triphosphate hydrolases"/>
    <property type="match status" value="1"/>
</dbReference>
<feature type="region of interest" description="Disordered" evidence="5">
    <location>
        <begin position="295"/>
        <end position="323"/>
    </location>
</feature>
<sequence>MSVREEDHGGTAPGHRLPIVDTATDTDAGPEGAGPVLRVRGLVKHYPVGGGLFGRRSAGRVRAVDGVDLELFRGQTLGLVGESGCGKSTLASVLMGMERPTAGSVEVDGRDLFALGRRDLRAVRRRMQMVLQDPYSSLDPRMTIGGIVAEPLVIHPEVVARGERGARVVELLRLVGLDEAFADRYPHQLSGGQRQRVGIARALALGPELLLCDEPVSALDVSVQAQVLNLLADLRERLGLACVFIAHDLAVVQYLCDRIAVMYLGRIVETGTRAQVYDSPRHPYTRALLAAVPVPDPARRPEPEGLLEGDLPSPANPPSGCRFRTRCPQARELCAREEPALEVRPGTDHPTACHYPLEAAPVGP</sequence>
<dbReference type="NCBIfam" id="TIGR01727">
    <property type="entry name" value="oligo_HPY"/>
    <property type="match status" value="1"/>
</dbReference>
<dbReference type="InterPro" id="IPR050319">
    <property type="entry name" value="ABC_transp_ATP-bind"/>
</dbReference>
<proteinExistence type="inferred from homology"/>
<feature type="region of interest" description="Disordered" evidence="5">
    <location>
        <begin position="339"/>
        <end position="364"/>
    </location>
</feature>
<dbReference type="EMBL" id="BAABIS010000001">
    <property type="protein sequence ID" value="GAA4830900.1"/>
    <property type="molecule type" value="Genomic_DNA"/>
</dbReference>
<evidence type="ECO:0000256" key="2">
    <source>
        <dbReference type="ARBA" id="ARBA00022448"/>
    </source>
</evidence>
<dbReference type="CDD" id="cd03257">
    <property type="entry name" value="ABC_NikE_OppD_transporters"/>
    <property type="match status" value="1"/>
</dbReference>
<evidence type="ECO:0000259" key="6">
    <source>
        <dbReference type="PROSITE" id="PS50893"/>
    </source>
</evidence>
<comment type="similarity">
    <text evidence="1">Belongs to the ABC transporter superfamily.</text>
</comment>
<accession>A0ABP9D9T2</accession>
<feature type="region of interest" description="Disordered" evidence="5">
    <location>
        <begin position="1"/>
        <end position="34"/>
    </location>
</feature>
<keyword evidence="2" id="KW-0813">Transport</keyword>